<evidence type="ECO:0000313" key="3">
    <source>
        <dbReference type="Proteomes" id="UP000199137"/>
    </source>
</evidence>
<dbReference type="Pfam" id="PF17338">
    <property type="entry name" value="GP88"/>
    <property type="match status" value="1"/>
</dbReference>
<protein>
    <recommendedName>
        <fullName evidence="1">Gene product 88 domain-containing protein</fullName>
    </recommendedName>
</protein>
<reference evidence="2 3" key="1">
    <citation type="submission" date="2016-10" db="EMBL/GenBank/DDBJ databases">
        <authorList>
            <person name="de Groot N.N."/>
        </authorList>
    </citation>
    <scope>NUCLEOTIDE SEQUENCE [LARGE SCALE GENOMIC DNA]</scope>
    <source>
        <strain evidence="2 3">DSM 44637</strain>
    </source>
</reference>
<sequence>MSDEPGRAQRPARLLTQNSQLKEIGVWNWTIPAWAGRFDDGTTYNTCPSAGICSKVCYARSGAYLWPQVRGKHQANLRFVLDDPDGFEEAMIAELGARRFHGKWIRVHDAGDFFSDDYTLRWMRIMRARPDSHFYAYTKELDRFRRLVSPDPPPNFLWTFSLGGTQDADLDPETDRMADVFPSEEAIAAAGWHSQLGDDRLAVLGEAPVGMSANRIPKFLNLLDGRRFSEWQAQENERRAAKKKRKTGSE</sequence>
<dbReference type="AlphaFoldDB" id="A0A1I5XIM7"/>
<gene>
    <name evidence="2" type="ORF">SAMN05421854_110262</name>
</gene>
<dbReference type="Proteomes" id="UP000199137">
    <property type="component" value="Unassembled WGS sequence"/>
</dbReference>
<name>A0A1I5XIM7_9PSEU</name>
<dbReference type="STRING" id="112413.SAMN05421854_110262"/>
<accession>A0A1I5XIM7</accession>
<proteinExistence type="predicted"/>
<dbReference type="EMBL" id="FOWC01000010">
    <property type="protein sequence ID" value="SFQ31818.1"/>
    <property type="molecule type" value="Genomic_DNA"/>
</dbReference>
<feature type="domain" description="Gene product 88" evidence="1">
    <location>
        <begin position="16"/>
        <end position="223"/>
    </location>
</feature>
<evidence type="ECO:0000259" key="1">
    <source>
        <dbReference type="Pfam" id="PF17338"/>
    </source>
</evidence>
<organism evidence="2 3">
    <name type="scientific">Amycolatopsis rubida</name>
    <dbReference type="NCBI Taxonomy" id="112413"/>
    <lineage>
        <taxon>Bacteria</taxon>
        <taxon>Bacillati</taxon>
        <taxon>Actinomycetota</taxon>
        <taxon>Actinomycetes</taxon>
        <taxon>Pseudonocardiales</taxon>
        <taxon>Pseudonocardiaceae</taxon>
        <taxon>Amycolatopsis</taxon>
    </lineage>
</organism>
<evidence type="ECO:0000313" key="2">
    <source>
        <dbReference type="EMBL" id="SFQ31818.1"/>
    </source>
</evidence>
<dbReference type="InterPro" id="IPR020290">
    <property type="entry name" value="Gp88"/>
</dbReference>